<reference evidence="4 5" key="1">
    <citation type="submission" date="2019-08" db="EMBL/GenBank/DDBJ databases">
        <title>Archangium and Cystobacter genomes.</title>
        <authorList>
            <person name="Chen I.-C.K."/>
            <person name="Wielgoss S."/>
        </authorList>
    </citation>
    <scope>NUCLEOTIDE SEQUENCE [LARGE SCALE GENOMIC DNA]</scope>
    <source>
        <strain evidence="4 5">Cbm 6</strain>
    </source>
</reference>
<evidence type="ECO:0000259" key="3">
    <source>
        <dbReference type="Pfam" id="PF18145"/>
    </source>
</evidence>
<dbReference type="NCBIfam" id="NF033611">
    <property type="entry name" value="SAVED"/>
    <property type="match status" value="1"/>
</dbReference>
<feature type="domain" description="CHAT" evidence="2">
    <location>
        <begin position="72"/>
        <end position="357"/>
    </location>
</feature>
<organism evidence="4 5">
    <name type="scientific">Archangium minus</name>
    <dbReference type="NCBI Taxonomy" id="83450"/>
    <lineage>
        <taxon>Bacteria</taxon>
        <taxon>Pseudomonadati</taxon>
        <taxon>Myxococcota</taxon>
        <taxon>Myxococcia</taxon>
        <taxon>Myxococcales</taxon>
        <taxon>Cystobacterineae</taxon>
        <taxon>Archangiaceae</taxon>
        <taxon>Archangium</taxon>
    </lineage>
</organism>
<sequence>MNSYSEFHLRVTQNGPDLYRVAVLSSPVGSTSATTPLRLNVSRLRELCHQIQAALLQSRSRDAAIDSELARIGEELYEAIFPQGQVRDVLTASLGVLFSSEEQQQRLRLCLHFDPDDAELAWLAEFPWDVLWIPQVFPARHAALDHRLSIVRWLDVTRPARSPTFASPLRVLLVRAGARGYGGLQYQAEQDSITDALSNISGVRCESLDMPTRQELRRKLRVFNPHVLHFMGHGKVDENTGSGWVYLRDEMGNPALLRAKDVAELFSGPLTPQLVVLNACQSGRGTLSVNGHGSVAGALVSQGVAAVIAMQFTISDRAAMAFTAEFYTRFAEGASIDDAVTEGRLAMRSKVPDSFEWCTPALYMRAGAAGEMLQHAPSNSSTQTEEGCDRAQDGLTSSSEPPPAPVPSQRSLILIRHEAYKQATEQPGPSDAPTLFAGREPRVVAIDQTVGLEQRDWRNLEAEVRRLAARDGELRRTFAERDADIGYYGFPFVPLAVLAGYLAKNRQVHVFEYVSGRFQWEPGSDTPPPPLNVDVQTRGAGKAARICVSVSALVDLYDCRHVLPDSDVMLDLHFALATTGRGSVRREEQLKAYVQVIRETLDKHITSNRDPARRPESVHLFAAVPVSLAFYLGDALTASWLPECFVYNYGLPSERPRYKWRLSLQAAFEGRRSIKIFK</sequence>
<keyword evidence="5" id="KW-1185">Reference proteome</keyword>
<gene>
    <name evidence="4" type="ORF">F0U60_37170</name>
</gene>
<evidence type="ECO:0000256" key="1">
    <source>
        <dbReference type="SAM" id="MobiDB-lite"/>
    </source>
</evidence>
<dbReference type="RefSeq" id="WP_395806795.1">
    <property type="nucleotide sequence ID" value="NZ_CP043494.1"/>
</dbReference>
<dbReference type="Pfam" id="PF12770">
    <property type="entry name" value="CHAT"/>
    <property type="match status" value="1"/>
</dbReference>
<dbReference type="EMBL" id="CP043494">
    <property type="protein sequence ID" value="WNG49123.1"/>
    <property type="molecule type" value="Genomic_DNA"/>
</dbReference>
<dbReference type="Proteomes" id="UP001611383">
    <property type="component" value="Chromosome"/>
</dbReference>
<dbReference type="InterPro" id="IPR024983">
    <property type="entry name" value="CHAT_dom"/>
</dbReference>
<evidence type="ECO:0000313" key="5">
    <source>
        <dbReference type="Proteomes" id="UP001611383"/>
    </source>
</evidence>
<dbReference type="InterPro" id="IPR040836">
    <property type="entry name" value="SAVED"/>
</dbReference>
<evidence type="ECO:0000313" key="4">
    <source>
        <dbReference type="EMBL" id="WNG49123.1"/>
    </source>
</evidence>
<dbReference type="Pfam" id="PF18145">
    <property type="entry name" value="SAVED"/>
    <property type="match status" value="1"/>
</dbReference>
<feature type="region of interest" description="Disordered" evidence="1">
    <location>
        <begin position="374"/>
        <end position="408"/>
    </location>
</feature>
<evidence type="ECO:0000259" key="2">
    <source>
        <dbReference type="Pfam" id="PF12770"/>
    </source>
</evidence>
<feature type="domain" description="SMODS-associated and fused to various effectors" evidence="3">
    <location>
        <begin position="481"/>
        <end position="663"/>
    </location>
</feature>
<feature type="compositionally biased region" description="Polar residues" evidence="1">
    <location>
        <begin position="376"/>
        <end position="385"/>
    </location>
</feature>
<accession>A0ABY9X148</accession>
<proteinExistence type="predicted"/>
<name>A0ABY9X148_9BACT</name>
<protein>
    <submittedName>
        <fullName evidence="4">CHAT domain-containing protein</fullName>
    </submittedName>
</protein>